<sequence length="150" mass="16800">MKEHIERPVFEGLAGVSESDAFELPDVPLLFGRFLVLGGHIPESDIIEALRVQRDLSTMSAFALIAQGLLSLEELGRLWDCQRRELVSFEEAMRRQGLPAGTDPKTVLRALKGQRTPLGEILVGQGKISREALISLLDQHARHQKEHRQD</sequence>
<keyword evidence="2" id="KW-1185">Reference proteome</keyword>
<gene>
    <name evidence="1" type="ORF">HW932_13985</name>
</gene>
<dbReference type="Proteomes" id="UP000592294">
    <property type="component" value="Unassembled WGS sequence"/>
</dbReference>
<accession>A0A850RLL0</accession>
<name>A0A850RLL0_9GAMM</name>
<organism evidence="1 2">
    <name type="scientific">Allochromatium humboldtianum</name>
    <dbReference type="NCBI Taxonomy" id="504901"/>
    <lineage>
        <taxon>Bacteria</taxon>
        <taxon>Pseudomonadati</taxon>
        <taxon>Pseudomonadota</taxon>
        <taxon>Gammaproteobacteria</taxon>
        <taxon>Chromatiales</taxon>
        <taxon>Chromatiaceae</taxon>
        <taxon>Allochromatium</taxon>
    </lineage>
</organism>
<protein>
    <submittedName>
        <fullName evidence="1">Uncharacterized protein</fullName>
    </submittedName>
</protein>
<dbReference type="AlphaFoldDB" id="A0A850RLL0"/>
<proteinExistence type="predicted"/>
<evidence type="ECO:0000313" key="1">
    <source>
        <dbReference type="EMBL" id="NVZ10371.1"/>
    </source>
</evidence>
<dbReference type="EMBL" id="JABZEO010000009">
    <property type="protein sequence ID" value="NVZ10371.1"/>
    <property type="molecule type" value="Genomic_DNA"/>
</dbReference>
<dbReference type="RefSeq" id="WP_176977103.1">
    <property type="nucleotide sequence ID" value="NZ_JABZEO010000009.1"/>
</dbReference>
<comment type="caution">
    <text evidence="1">The sequence shown here is derived from an EMBL/GenBank/DDBJ whole genome shotgun (WGS) entry which is preliminary data.</text>
</comment>
<evidence type="ECO:0000313" key="2">
    <source>
        <dbReference type="Proteomes" id="UP000592294"/>
    </source>
</evidence>
<reference evidence="1 2" key="1">
    <citation type="submission" date="2020-06" db="EMBL/GenBank/DDBJ databases">
        <title>Whole-genome sequence of Allochromatium humboldtianum DSM 21881, type strain.</title>
        <authorList>
            <person name="Kyndt J.A."/>
            <person name="Meyer T.E."/>
        </authorList>
    </citation>
    <scope>NUCLEOTIDE SEQUENCE [LARGE SCALE GENOMIC DNA]</scope>
    <source>
        <strain evidence="1 2">DSM 21881</strain>
    </source>
</reference>